<organism evidence="2 3">
    <name type="scientific">Symbiodinium microadriaticum</name>
    <name type="common">Dinoflagellate</name>
    <name type="synonym">Zooxanthella microadriatica</name>
    <dbReference type="NCBI Taxonomy" id="2951"/>
    <lineage>
        <taxon>Eukaryota</taxon>
        <taxon>Sar</taxon>
        <taxon>Alveolata</taxon>
        <taxon>Dinophyceae</taxon>
        <taxon>Suessiales</taxon>
        <taxon>Symbiodiniaceae</taxon>
        <taxon>Symbiodinium</taxon>
    </lineage>
</organism>
<proteinExistence type="predicted"/>
<dbReference type="SUPFAM" id="SSF51395">
    <property type="entry name" value="FMN-linked oxidoreductases"/>
    <property type="match status" value="1"/>
</dbReference>
<dbReference type="EMBL" id="LSRX01006526">
    <property type="protein sequence ID" value="OLP73055.1"/>
    <property type="molecule type" value="Genomic_DNA"/>
</dbReference>
<feature type="non-terminal residue" evidence="2">
    <location>
        <position position="1"/>
    </location>
</feature>
<reference evidence="2 3" key="1">
    <citation type="submission" date="2016-02" db="EMBL/GenBank/DDBJ databases">
        <title>Genome analysis of coral dinoflagellate symbionts highlights evolutionary adaptations to a symbiotic lifestyle.</title>
        <authorList>
            <person name="Aranda M."/>
            <person name="Li Y."/>
            <person name="Liew Y.J."/>
            <person name="Baumgarten S."/>
            <person name="Simakov O."/>
            <person name="Wilson M."/>
            <person name="Piel J."/>
            <person name="Ashoor H."/>
            <person name="Bougouffa S."/>
            <person name="Bajic V.B."/>
            <person name="Ryu T."/>
            <person name="Ravasi T."/>
            <person name="Bayer T."/>
            <person name="Micklem G."/>
            <person name="Kim H."/>
            <person name="Bhak J."/>
            <person name="Lajeunesse T.C."/>
            <person name="Voolstra C.R."/>
        </authorList>
    </citation>
    <scope>NUCLEOTIDE SEQUENCE [LARGE SCALE GENOMIC DNA]</scope>
    <source>
        <strain evidence="2 3">CCMP2467</strain>
    </source>
</reference>
<protein>
    <submittedName>
        <fullName evidence="2">Putative tRNA-dihydrouridine synthase 2</fullName>
    </submittedName>
</protein>
<sequence length="37" mass="4036">VVLQLGGSDPVMLAEAIDIARPWGYDEINLNCFSAAW</sequence>
<dbReference type="Proteomes" id="UP000186817">
    <property type="component" value="Unassembled WGS sequence"/>
</dbReference>
<dbReference type="AlphaFoldDB" id="A0A1Q9BQU2"/>
<dbReference type="Gene3D" id="3.20.20.70">
    <property type="entry name" value="Aldolase class I"/>
    <property type="match status" value="1"/>
</dbReference>
<dbReference type="InterPro" id="IPR035587">
    <property type="entry name" value="DUS-like_FMN-bd"/>
</dbReference>
<name>A0A1Q9BQU2_SYMMI</name>
<feature type="domain" description="DUS-like FMN-binding" evidence="1">
    <location>
        <begin position="1"/>
        <end position="32"/>
    </location>
</feature>
<evidence type="ECO:0000313" key="2">
    <source>
        <dbReference type="EMBL" id="OLP73055.1"/>
    </source>
</evidence>
<dbReference type="Pfam" id="PF01207">
    <property type="entry name" value="Dus"/>
    <property type="match status" value="1"/>
</dbReference>
<gene>
    <name evidence="2" type="primary">dus2</name>
    <name evidence="2" type="ORF">AK812_SmicGene47867</name>
</gene>
<evidence type="ECO:0000313" key="3">
    <source>
        <dbReference type="Proteomes" id="UP000186817"/>
    </source>
</evidence>
<comment type="caution">
    <text evidence="2">The sequence shown here is derived from an EMBL/GenBank/DDBJ whole genome shotgun (WGS) entry which is preliminary data.</text>
</comment>
<evidence type="ECO:0000259" key="1">
    <source>
        <dbReference type="Pfam" id="PF01207"/>
    </source>
</evidence>
<dbReference type="OrthoDB" id="10262250at2759"/>
<feature type="non-terminal residue" evidence="2">
    <location>
        <position position="37"/>
    </location>
</feature>
<accession>A0A1Q9BQU2</accession>
<dbReference type="InterPro" id="IPR013785">
    <property type="entry name" value="Aldolase_TIM"/>
</dbReference>
<keyword evidence="3" id="KW-1185">Reference proteome</keyword>